<name>A0A4Q1UYD0_9BRAD</name>
<evidence type="ECO:0000256" key="16">
    <source>
        <dbReference type="RuleBase" id="RU003515"/>
    </source>
</evidence>
<comment type="catalytic activity">
    <reaction evidence="1 14 15 16">
        <text>Endonucleolytic cleavage to 5'-phosphomonoester.</text>
        <dbReference type="EC" id="3.1.26.4"/>
    </reaction>
</comment>
<dbReference type="SUPFAM" id="SSF53098">
    <property type="entry name" value="Ribonuclease H-like"/>
    <property type="match status" value="1"/>
</dbReference>
<evidence type="ECO:0000256" key="15">
    <source>
        <dbReference type="PROSITE-ProRule" id="PRU01319"/>
    </source>
</evidence>
<dbReference type="GO" id="GO:0043137">
    <property type="term" value="P:DNA replication, removal of RNA primer"/>
    <property type="evidence" value="ECO:0007669"/>
    <property type="project" value="TreeGrafter"/>
</dbReference>
<dbReference type="EMBL" id="MZXW01000031">
    <property type="protein sequence ID" value="RXT42996.1"/>
    <property type="molecule type" value="Genomic_DNA"/>
</dbReference>
<dbReference type="PANTHER" id="PTHR10954">
    <property type="entry name" value="RIBONUCLEASE H2 SUBUNIT A"/>
    <property type="match status" value="1"/>
</dbReference>
<dbReference type="Proteomes" id="UP000290819">
    <property type="component" value="Unassembled WGS sequence"/>
</dbReference>
<evidence type="ECO:0000256" key="13">
    <source>
        <dbReference type="ARBA" id="ARBA00023211"/>
    </source>
</evidence>
<gene>
    <name evidence="14" type="primary">rnhB</name>
    <name evidence="19" type="ORF">B5V03_23610</name>
</gene>
<dbReference type="FunFam" id="3.30.420.10:FF:000006">
    <property type="entry name" value="Ribonuclease HII"/>
    <property type="match status" value="1"/>
</dbReference>
<comment type="caution">
    <text evidence="19">The sequence shown here is derived from an EMBL/GenBank/DDBJ whole genome shotgun (WGS) entry which is preliminary data.</text>
</comment>
<dbReference type="InterPro" id="IPR036397">
    <property type="entry name" value="RNaseH_sf"/>
</dbReference>
<evidence type="ECO:0000256" key="3">
    <source>
        <dbReference type="ARBA" id="ARBA00004065"/>
    </source>
</evidence>
<evidence type="ECO:0000256" key="5">
    <source>
        <dbReference type="ARBA" id="ARBA00007383"/>
    </source>
</evidence>
<dbReference type="Pfam" id="PF01351">
    <property type="entry name" value="RNase_HII"/>
    <property type="match status" value="1"/>
</dbReference>
<evidence type="ECO:0000256" key="2">
    <source>
        <dbReference type="ARBA" id="ARBA00001946"/>
    </source>
</evidence>
<feature type="binding site" evidence="14 15">
    <location>
        <position position="79"/>
    </location>
    <ligand>
        <name>a divalent metal cation</name>
        <dbReference type="ChEBI" id="CHEBI:60240"/>
    </ligand>
</feature>
<dbReference type="CDD" id="cd07182">
    <property type="entry name" value="RNase_HII_bacteria_HII_like"/>
    <property type="match status" value="1"/>
</dbReference>
<feature type="domain" description="RNase H type-2" evidence="18">
    <location>
        <begin position="73"/>
        <end position="262"/>
    </location>
</feature>
<keyword evidence="10 14" id="KW-0479">Metal-binding</keyword>
<dbReference type="InterPro" id="IPR001352">
    <property type="entry name" value="RNase_HII/HIII"/>
</dbReference>
<dbReference type="HAMAP" id="MF_00052_B">
    <property type="entry name" value="RNase_HII_B"/>
    <property type="match status" value="1"/>
</dbReference>
<dbReference type="GO" id="GO:0032299">
    <property type="term" value="C:ribonuclease H2 complex"/>
    <property type="evidence" value="ECO:0007669"/>
    <property type="project" value="TreeGrafter"/>
</dbReference>
<dbReference type="AlphaFoldDB" id="A0A4Q1UYD0"/>
<dbReference type="NCBIfam" id="NF000594">
    <property type="entry name" value="PRK00015.1-1"/>
    <property type="match status" value="1"/>
</dbReference>
<evidence type="ECO:0000256" key="9">
    <source>
        <dbReference type="ARBA" id="ARBA00022722"/>
    </source>
</evidence>
<evidence type="ECO:0000256" key="7">
    <source>
        <dbReference type="ARBA" id="ARBA00019179"/>
    </source>
</evidence>
<keyword evidence="13 14" id="KW-0464">Manganese</keyword>
<evidence type="ECO:0000256" key="1">
    <source>
        <dbReference type="ARBA" id="ARBA00000077"/>
    </source>
</evidence>
<feature type="region of interest" description="Disordered" evidence="17">
    <location>
        <begin position="264"/>
        <end position="288"/>
    </location>
</feature>
<dbReference type="GO" id="GO:0004523">
    <property type="term" value="F:RNA-DNA hybrid ribonuclease activity"/>
    <property type="evidence" value="ECO:0007669"/>
    <property type="project" value="UniProtKB-UniRule"/>
</dbReference>
<evidence type="ECO:0000256" key="8">
    <source>
        <dbReference type="ARBA" id="ARBA00022490"/>
    </source>
</evidence>
<keyword evidence="20" id="KW-1185">Reference proteome</keyword>
<keyword evidence="11 14" id="KW-0255">Endonuclease</keyword>
<protein>
    <recommendedName>
        <fullName evidence="7 14">Ribonuclease HII</fullName>
        <shortName evidence="14">RNase HII</shortName>
        <ecNumber evidence="6 14">3.1.26.4</ecNumber>
    </recommendedName>
</protein>
<dbReference type="InterPro" id="IPR012337">
    <property type="entry name" value="RNaseH-like_sf"/>
</dbReference>
<evidence type="ECO:0000256" key="12">
    <source>
        <dbReference type="ARBA" id="ARBA00022801"/>
    </source>
</evidence>
<evidence type="ECO:0000256" key="14">
    <source>
        <dbReference type="HAMAP-Rule" id="MF_00052"/>
    </source>
</evidence>
<dbReference type="EC" id="3.1.26.4" evidence="6 14"/>
<evidence type="ECO:0000256" key="10">
    <source>
        <dbReference type="ARBA" id="ARBA00022723"/>
    </source>
</evidence>
<comment type="subcellular location">
    <subcellularLocation>
        <location evidence="4 14">Cytoplasm</location>
    </subcellularLocation>
</comment>
<comment type="function">
    <text evidence="3 14 16">Endonuclease that specifically degrades the RNA of RNA-DNA hybrids.</text>
</comment>
<dbReference type="GO" id="GO:0003723">
    <property type="term" value="F:RNA binding"/>
    <property type="evidence" value="ECO:0007669"/>
    <property type="project" value="UniProtKB-UniRule"/>
</dbReference>
<dbReference type="Gene3D" id="3.30.420.10">
    <property type="entry name" value="Ribonuclease H-like superfamily/Ribonuclease H"/>
    <property type="match status" value="1"/>
</dbReference>
<keyword evidence="9 14" id="KW-0540">Nuclease</keyword>
<evidence type="ECO:0000256" key="4">
    <source>
        <dbReference type="ARBA" id="ARBA00004496"/>
    </source>
</evidence>
<dbReference type="GO" id="GO:0006298">
    <property type="term" value="P:mismatch repair"/>
    <property type="evidence" value="ECO:0007669"/>
    <property type="project" value="TreeGrafter"/>
</dbReference>
<dbReference type="InterPro" id="IPR022898">
    <property type="entry name" value="RNase_HII"/>
</dbReference>
<accession>A0A4Q1UYD0</accession>
<organism evidence="19 20">
    <name type="scientific">Bradyrhizobium betae</name>
    <dbReference type="NCBI Taxonomy" id="244734"/>
    <lineage>
        <taxon>Bacteria</taxon>
        <taxon>Pseudomonadati</taxon>
        <taxon>Pseudomonadota</taxon>
        <taxon>Alphaproteobacteria</taxon>
        <taxon>Hyphomicrobiales</taxon>
        <taxon>Nitrobacteraceae</taxon>
        <taxon>Bradyrhizobium</taxon>
    </lineage>
</organism>
<dbReference type="InterPro" id="IPR024567">
    <property type="entry name" value="RNase_HII/HIII_dom"/>
</dbReference>
<dbReference type="PROSITE" id="PS51975">
    <property type="entry name" value="RNASE_H_2"/>
    <property type="match status" value="1"/>
</dbReference>
<comment type="cofactor">
    <cofactor evidence="14 15">
        <name>Mn(2+)</name>
        <dbReference type="ChEBI" id="CHEBI:29035"/>
    </cofactor>
    <cofactor evidence="14 15">
        <name>Mg(2+)</name>
        <dbReference type="ChEBI" id="CHEBI:18420"/>
    </cofactor>
    <text evidence="14 15">Manganese or magnesium. Binds 1 divalent metal ion per monomer in the absence of substrate. May bind a second metal ion after substrate binding.</text>
</comment>
<evidence type="ECO:0000259" key="18">
    <source>
        <dbReference type="PROSITE" id="PS51975"/>
    </source>
</evidence>
<sequence length="288" mass="31531">MTRYSLEKLRRRYVIEGRPLEAGLEEMLRADGRAGARSILASIEKRRFENRSEGQRLRKMLRFETLLWQEGREVIAGVDEAGMSPLAGPVAAAAVIFKPGTRILGIDDSKKLDANLRESLAKEIKEKAASWSVAFVEVEEIDAINIYWAGILAMRRAVEGLAVTPQHLLIDAKRLKEIAIPQQAIIKGDTKSASIAAASILAKVSRDALMRTLDMRHPGYGFADHKGYPVRAHYAALSRLGACAAHRRSFGPVREVLGLPPLPPWPLPSERTDTPAGPGASALRAGNT</sequence>
<dbReference type="GO" id="GO:0005737">
    <property type="term" value="C:cytoplasm"/>
    <property type="evidence" value="ECO:0007669"/>
    <property type="project" value="UniProtKB-SubCell"/>
</dbReference>
<dbReference type="NCBIfam" id="NF000595">
    <property type="entry name" value="PRK00015.1-3"/>
    <property type="match status" value="1"/>
</dbReference>
<evidence type="ECO:0000313" key="20">
    <source>
        <dbReference type="Proteomes" id="UP000290819"/>
    </source>
</evidence>
<keyword evidence="8 14" id="KW-0963">Cytoplasm</keyword>
<evidence type="ECO:0000256" key="6">
    <source>
        <dbReference type="ARBA" id="ARBA00012180"/>
    </source>
</evidence>
<feature type="binding site" evidence="14 15">
    <location>
        <position position="171"/>
    </location>
    <ligand>
        <name>a divalent metal cation</name>
        <dbReference type="ChEBI" id="CHEBI:60240"/>
    </ligand>
</feature>
<dbReference type="PANTHER" id="PTHR10954:SF18">
    <property type="entry name" value="RIBONUCLEASE HII"/>
    <property type="match status" value="1"/>
</dbReference>
<dbReference type="RefSeq" id="WP_129272831.1">
    <property type="nucleotide sequence ID" value="NZ_MZXW01000031.1"/>
</dbReference>
<evidence type="ECO:0000256" key="17">
    <source>
        <dbReference type="SAM" id="MobiDB-lite"/>
    </source>
</evidence>
<keyword evidence="12 14" id="KW-0378">Hydrolase</keyword>
<comment type="similarity">
    <text evidence="5 14 16">Belongs to the RNase HII family.</text>
</comment>
<proteinExistence type="inferred from homology"/>
<evidence type="ECO:0000313" key="19">
    <source>
        <dbReference type="EMBL" id="RXT42996.1"/>
    </source>
</evidence>
<comment type="cofactor">
    <cofactor evidence="2">
        <name>Mg(2+)</name>
        <dbReference type="ChEBI" id="CHEBI:18420"/>
    </cofactor>
</comment>
<feature type="binding site" evidence="14 15">
    <location>
        <position position="80"/>
    </location>
    <ligand>
        <name>a divalent metal cation</name>
        <dbReference type="ChEBI" id="CHEBI:60240"/>
    </ligand>
</feature>
<reference evidence="19 20" key="1">
    <citation type="submission" date="2017-03" db="EMBL/GenBank/DDBJ databases">
        <authorList>
            <person name="Safronova V.I."/>
            <person name="Sazanova A.L."/>
            <person name="Chirak E.R."/>
        </authorList>
    </citation>
    <scope>NUCLEOTIDE SEQUENCE [LARGE SCALE GENOMIC DNA]</scope>
    <source>
        <strain evidence="19 20">Opo-243</strain>
    </source>
</reference>
<evidence type="ECO:0000256" key="11">
    <source>
        <dbReference type="ARBA" id="ARBA00022759"/>
    </source>
</evidence>
<dbReference type="GO" id="GO:0030145">
    <property type="term" value="F:manganese ion binding"/>
    <property type="evidence" value="ECO:0007669"/>
    <property type="project" value="UniProtKB-UniRule"/>
</dbReference>
<dbReference type="OrthoDB" id="9803420at2"/>